<evidence type="ECO:0000313" key="2">
    <source>
        <dbReference type="Proteomes" id="UP001152888"/>
    </source>
</evidence>
<dbReference type="Proteomes" id="UP001152888">
    <property type="component" value="Unassembled WGS sequence"/>
</dbReference>
<accession>A0A9P0MGP2</accession>
<proteinExistence type="predicted"/>
<organism evidence="1 2">
    <name type="scientific">Acanthoscelides obtectus</name>
    <name type="common">Bean weevil</name>
    <name type="synonym">Bruchus obtectus</name>
    <dbReference type="NCBI Taxonomy" id="200917"/>
    <lineage>
        <taxon>Eukaryota</taxon>
        <taxon>Metazoa</taxon>
        <taxon>Ecdysozoa</taxon>
        <taxon>Arthropoda</taxon>
        <taxon>Hexapoda</taxon>
        <taxon>Insecta</taxon>
        <taxon>Pterygota</taxon>
        <taxon>Neoptera</taxon>
        <taxon>Endopterygota</taxon>
        <taxon>Coleoptera</taxon>
        <taxon>Polyphaga</taxon>
        <taxon>Cucujiformia</taxon>
        <taxon>Chrysomeloidea</taxon>
        <taxon>Chrysomelidae</taxon>
        <taxon>Bruchinae</taxon>
        <taxon>Bruchini</taxon>
        <taxon>Acanthoscelides</taxon>
    </lineage>
</organism>
<reference evidence="1" key="1">
    <citation type="submission" date="2022-03" db="EMBL/GenBank/DDBJ databases">
        <authorList>
            <person name="Sayadi A."/>
        </authorList>
    </citation>
    <scope>NUCLEOTIDE SEQUENCE</scope>
</reference>
<protein>
    <submittedName>
        <fullName evidence="1">Uncharacterized protein</fullName>
    </submittedName>
</protein>
<name>A0A9P0MGP2_ACAOB</name>
<dbReference type="OrthoDB" id="10556664at2759"/>
<sequence>MCKVISKSDSVFWFCDACKGSVKEKLHGVQSVSSPSICKEIATDVDLIICKKELEYISREKHLQKIVDEFEFTNNLLKSKVSDLERQLVSLSGAPAKNHLFSNNIETKNTPSYSSVLKKPAVSDSSVLLIESKDGVSNNDVMKSLTASINPANLKICIDKTKLIKNGAAVYCRTESDRMKLEEALKTSLESKYHIIPRKN</sequence>
<dbReference type="AlphaFoldDB" id="A0A9P0MGP2"/>
<comment type="caution">
    <text evidence="1">The sequence shown here is derived from an EMBL/GenBank/DDBJ whole genome shotgun (WGS) entry which is preliminary data.</text>
</comment>
<evidence type="ECO:0000313" key="1">
    <source>
        <dbReference type="EMBL" id="CAH2013012.1"/>
    </source>
</evidence>
<keyword evidence="2" id="KW-1185">Reference proteome</keyword>
<dbReference type="EMBL" id="CAKOFQ010008254">
    <property type="protein sequence ID" value="CAH2013012.1"/>
    <property type="molecule type" value="Genomic_DNA"/>
</dbReference>
<gene>
    <name evidence="1" type="ORF">ACAOBT_LOCUS33155</name>
</gene>